<dbReference type="EMBL" id="MFBU01000015">
    <property type="protein sequence ID" value="OGE06435.1"/>
    <property type="molecule type" value="Genomic_DNA"/>
</dbReference>
<dbReference type="InterPro" id="IPR016181">
    <property type="entry name" value="Acyl_CoA_acyltransferase"/>
</dbReference>
<comment type="caution">
    <text evidence="2">The sequence shown here is derived from an EMBL/GenBank/DDBJ whole genome shotgun (WGS) entry which is preliminary data.</text>
</comment>
<dbReference type="PROSITE" id="PS51186">
    <property type="entry name" value="GNAT"/>
    <property type="match status" value="1"/>
</dbReference>
<dbReference type="AlphaFoldDB" id="A0A1F5HR03"/>
<feature type="domain" description="N-acetyltransferase" evidence="1">
    <location>
        <begin position="4"/>
        <end position="160"/>
    </location>
</feature>
<dbReference type="Gene3D" id="3.40.630.30">
    <property type="match status" value="1"/>
</dbReference>
<organism evidence="2 3">
    <name type="scientific">Candidatus Curtissbacteria bacterium RIFCSPLOWO2_02_41_11</name>
    <dbReference type="NCBI Taxonomy" id="1797731"/>
    <lineage>
        <taxon>Bacteria</taxon>
        <taxon>Candidatus Curtissiibacteriota</taxon>
    </lineage>
</organism>
<sequence>MENIKVIKGTLKQFEVFYRLWRKTLEGGLFLYSKNSVRFMIEEELPKAFLKAEIRKGNKYLFVAYQDDIPVGYLLTNKTKGGIAFGHWLGVNSKFQKQGAATALLSFWEKDALEEGAHKLQLWTTRNNLTFYKNRGFTKGGSFPESWFGLDHFLFYKTLRKSDEKLFLRDFLKKKSG</sequence>
<dbReference type="CDD" id="cd04301">
    <property type="entry name" value="NAT_SF"/>
    <property type="match status" value="1"/>
</dbReference>
<dbReference type="InterPro" id="IPR000182">
    <property type="entry name" value="GNAT_dom"/>
</dbReference>
<dbReference type="Proteomes" id="UP000177747">
    <property type="component" value="Unassembled WGS sequence"/>
</dbReference>
<reference evidence="2 3" key="1">
    <citation type="journal article" date="2016" name="Nat. Commun.">
        <title>Thousands of microbial genomes shed light on interconnected biogeochemical processes in an aquifer system.</title>
        <authorList>
            <person name="Anantharaman K."/>
            <person name="Brown C.T."/>
            <person name="Hug L.A."/>
            <person name="Sharon I."/>
            <person name="Castelle C.J."/>
            <person name="Probst A.J."/>
            <person name="Thomas B.C."/>
            <person name="Singh A."/>
            <person name="Wilkins M.J."/>
            <person name="Karaoz U."/>
            <person name="Brodie E.L."/>
            <person name="Williams K.H."/>
            <person name="Hubbard S.S."/>
            <person name="Banfield J.F."/>
        </authorList>
    </citation>
    <scope>NUCLEOTIDE SEQUENCE [LARGE SCALE GENOMIC DNA]</scope>
</reference>
<dbReference type="SUPFAM" id="SSF55729">
    <property type="entry name" value="Acyl-CoA N-acyltransferases (Nat)"/>
    <property type="match status" value="1"/>
</dbReference>
<evidence type="ECO:0000259" key="1">
    <source>
        <dbReference type="PROSITE" id="PS51186"/>
    </source>
</evidence>
<dbReference type="GO" id="GO:0016747">
    <property type="term" value="F:acyltransferase activity, transferring groups other than amino-acyl groups"/>
    <property type="evidence" value="ECO:0007669"/>
    <property type="project" value="InterPro"/>
</dbReference>
<gene>
    <name evidence="2" type="ORF">A2W70_01045</name>
</gene>
<accession>A0A1F5HR03</accession>
<proteinExistence type="predicted"/>
<name>A0A1F5HR03_9BACT</name>
<evidence type="ECO:0000313" key="3">
    <source>
        <dbReference type="Proteomes" id="UP000177747"/>
    </source>
</evidence>
<protein>
    <recommendedName>
        <fullName evidence="1">N-acetyltransferase domain-containing protein</fullName>
    </recommendedName>
</protein>
<evidence type="ECO:0000313" key="2">
    <source>
        <dbReference type="EMBL" id="OGE06435.1"/>
    </source>
</evidence>
<dbReference type="Pfam" id="PF00583">
    <property type="entry name" value="Acetyltransf_1"/>
    <property type="match status" value="1"/>
</dbReference>